<organism evidence="8 9">
    <name type="scientific">Saccharospirillum mangrovi</name>
    <dbReference type="NCBI Taxonomy" id="2161747"/>
    <lineage>
        <taxon>Bacteria</taxon>
        <taxon>Pseudomonadati</taxon>
        <taxon>Pseudomonadota</taxon>
        <taxon>Gammaproteobacteria</taxon>
        <taxon>Oceanospirillales</taxon>
        <taxon>Saccharospirillaceae</taxon>
        <taxon>Saccharospirillum</taxon>
    </lineage>
</organism>
<evidence type="ECO:0000256" key="2">
    <source>
        <dbReference type="ARBA" id="ARBA00009370"/>
    </source>
</evidence>
<comment type="subcellular location">
    <subcellularLocation>
        <location evidence="6">Membrane</location>
        <topology evidence="6">Multi-pass membrane protein</topology>
    </subcellularLocation>
</comment>
<dbReference type="InterPro" id="IPR019533">
    <property type="entry name" value="Peptidase_S26"/>
</dbReference>
<evidence type="ECO:0000256" key="6">
    <source>
        <dbReference type="RuleBase" id="RU362042"/>
    </source>
</evidence>
<accession>A0ABV8A2H2</accession>
<dbReference type="PANTHER" id="PTHR43390:SF1">
    <property type="entry name" value="CHLOROPLAST PROCESSING PEPTIDASE"/>
    <property type="match status" value="1"/>
</dbReference>
<feature type="transmembrane region" description="Helical" evidence="6">
    <location>
        <begin position="57"/>
        <end position="74"/>
    </location>
</feature>
<keyword evidence="6" id="KW-0812">Transmembrane</keyword>
<dbReference type="RefSeq" id="WP_380697471.1">
    <property type="nucleotide sequence ID" value="NZ_JBHRYR010000004.1"/>
</dbReference>
<proteinExistence type="inferred from homology"/>
<evidence type="ECO:0000256" key="3">
    <source>
        <dbReference type="ARBA" id="ARBA00013208"/>
    </source>
</evidence>
<dbReference type="EC" id="3.4.21.89" evidence="3 6"/>
<comment type="similarity">
    <text evidence="2 6">Belongs to the peptidase S26 family.</text>
</comment>
<dbReference type="NCBIfam" id="TIGR02227">
    <property type="entry name" value="sigpep_I_bact"/>
    <property type="match status" value="1"/>
</dbReference>
<dbReference type="SUPFAM" id="SSF51306">
    <property type="entry name" value="LexA/Signal peptidase"/>
    <property type="match status" value="1"/>
</dbReference>
<dbReference type="PANTHER" id="PTHR43390">
    <property type="entry name" value="SIGNAL PEPTIDASE I"/>
    <property type="match status" value="1"/>
</dbReference>
<evidence type="ECO:0000256" key="5">
    <source>
        <dbReference type="ARBA" id="ARBA00022801"/>
    </source>
</evidence>
<feature type="domain" description="Peptidase S26" evidence="7">
    <location>
        <begin position="129"/>
        <end position="332"/>
    </location>
</feature>
<dbReference type="PROSITE" id="PS00760">
    <property type="entry name" value="SPASE_I_2"/>
    <property type="match status" value="1"/>
</dbReference>
<keyword evidence="9" id="KW-1185">Reference proteome</keyword>
<dbReference type="InterPro" id="IPR000223">
    <property type="entry name" value="Pept_S26A_signal_pept_1"/>
</dbReference>
<keyword evidence="6" id="KW-0645">Protease</keyword>
<dbReference type="Pfam" id="PF10502">
    <property type="entry name" value="Peptidase_S26"/>
    <property type="match status" value="1"/>
</dbReference>
<evidence type="ECO:0000259" key="7">
    <source>
        <dbReference type="Pfam" id="PF10502"/>
    </source>
</evidence>
<protein>
    <recommendedName>
        <fullName evidence="4 6">Signal peptidase I</fullName>
        <ecNumber evidence="3 6">3.4.21.89</ecNumber>
    </recommendedName>
</protein>
<feature type="transmembrane region" description="Helical" evidence="6">
    <location>
        <begin position="80"/>
        <end position="97"/>
    </location>
</feature>
<dbReference type="Proteomes" id="UP001595617">
    <property type="component" value="Unassembled WGS sequence"/>
</dbReference>
<keyword evidence="6" id="KW-1133">Transmembrane helix</keyword>
<dbReference type="PRINTS" id="PR00727">
    <property type="entry name" value="LEADERPTASE"/>
</dbReference>
<evidence type="ECO:0000313" key="8">
    <source>
        <dbReference type="EMBL" id="MFC3853846.1"/>
    </source>
</evidence>
<evidence type="ECO:0000313" key="9">
    <source>
        <dbReference type="Proteomes" id="UP001595617"/>
    </source>
</evidence>
<keyword evidence="5 6" id="KW-0378">Hydrolase</keyword>
<dbReference type="EMBL" id="JBHRYR010000004">
    <property type="protein sequence ID" value="MFC3853846.1"/>
    <property type="molecule type" value="Genomic_DNA"/>
</dbReference>
<dbReference type="PROSITE" id="PS00761">
    <property type="entry name" value="SPASE_I_3"/>
    <property type="match status" value="1"/>
</dbReference>
<dbReference type="InterPro" id="IPR019758">
    <property type="entry name" value="Pept_S26A_signal_pept_1_CS"/>
</dbReference>
<comment type="catalytic activity">
    <reaction evidence="1 6">
        <text>Cleavage of hydrophobic, N-terminal signal or leader sequences from secreted and periplasmic proteins.</text>
        <dbReference type="EC" id="3.4.21.89"/>
    </reaction>
</comment>
<sequence length="350" mass="39878">MFGWIAWALALLVVVWLVDTFWLDRRRLKAAAEGLNQGDAKVEQITPLLTYSAGRKLLYTVGAPLIVLLIYTAIRENKDLALLLILGTLFAGLVALADRFLLRPIRLQIAEAAHDESVQEKALTDNSMVEYAKSFFPVLALVVVLRSFLFEPYQIPSGSMRPNLVVGDFLIVNKFSYGFRLPILKTQLTDFGAPEAGDIIVFTPPHQTYQNYIKRVIATGGDRVQYDYRTKELRINGEPIPRTLIDTYVENGRRIARFEETLNGQTYEVYQITNMSVPNLLPLDVIVPEGHYFMVGDNRDDSLDSRFWQQQYGTSPFVERREIQGKAVLRWMYWPSLLSLPSFSRAGLLH</sequence>
<dbReference type="CDD" id="cd06530">
    <property type="entry name" value="S26_SPase_I"/>
    <property type="match status" value="1"/>
</dbReference>
<keyword evidence="6" id="KW-0472">Membrane</keyword>
<gene>
    <name evidence="8" type="primary">lepB</name>
    <name evidence="8" type="ORF">ACFOOG_13460</name>
</gene>
<evidence type="ECO:0000256" key="1">
    <source>
        <dbReference type="ARBA" id="ARBA00000677"/>
    </source>
</evidence>
<dbReference type="Gene3D" id="2.10.109.10">
    <property type="entry name" value="Umud Fragment, subunit A"/>
    <property type="match status" value="1"/>
</dbReference>
<dbReference type="GO" id="GO:0009003">
    <property type="term" value="F:signal peptidase activity"/>
    <property type="evidence" value="ECO:0007669"/>
    <property type="project" value="UniProtKB-EC"/>
</dbReference>
<reference evidence="9" key="1">
    <citation type="journal article" date="2019" name="Int. J. Syst. Evol. Microbiol.">
        <title>The Global Catalogue of Microorganisms (GCM) 10K type strain sequencing project: providing services to taxonomists for standard genome sequencing and annotation.</title>
        <authorList>
            <consortium name="The Broad Institute Genomics Platform"/>
            <consortium name="The Broad Institute Genome Sequencing Center for Infectious Disease"/>
            <person name="Wu L."/>
            <person name="Ma J."/>
        </authorList>
    </citation>
    <scope>NUCLEOTIDE SEQUENCE [LARGE SCALE GENOMIC DNA]</scope>
    <source>
        <strain evidence="9">IBRC 10765</strain>
    </source>
</reference>
<feature type="transmembrane region" description="Helical" evidence="6">
    <location>
        <begin position="131"/>
        <end position="150"/>
    </location>
</feature>
<comment type="caution">
    <text evidence="8">The sequence shown here is derived from an EMBL/GenBank/DDBJ whole genome shotgun (WGS) entry which is preliminary data.</text>
</comment>
<evidence type="ECO:0000256" key="4">
    <source>
        <dbReference type="ARBA" id="ARBA00019232"/>
    </source>
</evidence>
<name>A0ABV8A2H2_9GAMM</name>
<dbReference type="InterPro" id="IPR036286">
    <property type="entry name" value="LexA/Signal_pep-like_sf"/>
</dbReference>
<feature type="transmembrane region" description="Helical" evidence="6">
    <location>
        <begin position="6"/>
        <end position="23"/>
    </location>
</feature>
<dbReference type="InterPro" id="IPR019757">
    <property type="entry name" value="Pept_S26A_signal_pept_1_Lys-AS"/>
</dbReference>